<evidence type="ECO:0000313" key="1">
    <source>
        <dbReference type="EMBL" id="KAI7955014.1"/>
    </source>
</evidence>
<dbReference type="EMBL" id="CM045869">
    <property type="protein sequence ID" value="KAI7955014.1"/>
    <property type="molecule type" value="Genomic_DNA"/>
</dbReference>
<comment type="caution">
    <text evidence="1">The sequence shown here is derived from an EMBL/GenBank/DDBJ whole genome shotgun (WGS) entry which is preliminary data.</text>
</comment>
<protein>
    <submittedName>
        <fullName evidence="1">Uncharacterized protein</fullName>
    </submittedName>
</protein>
<sequence>MHSSTLMLLVCMLAAVALMQHEAKGSVLHSRNVAELRGQDNTCAAGMTRYCNILRRTNGTLQKSWQEVVPPRKDGTIPTEADCEKLNEQEKKDQAGDLKQKWKLSGCCDATKFDKSVTLPIFLPSLQINLIEISCSKLIQKKNKNKQDQKQYDNILITQSSWRSGCGIS</sequence>
<name>A0ACC0ELM5_9BASI</name>
<keyword evidence="2" id="KW-1185">Reference proteome</keyword>
<evidence type="ECO:0000313" key="2">
    <source>
        <dbReference type="Proteomes" id="UP001060170"/>
    </source>
</evidence>
<accession>A0ACC0ELM5</accession>
<proteinExistence type="predicted"/>
<dbReference type="Proteomes" id="UP001060170">
    <property type="component" value="Chromosome 5"/>
</dbReference>
<reference evidence="2" key="2">
    <citation type="journal article" date="2018" name="Mol. Plant Microbe Interact.">
        <title>Genome sequence resources for the wheat stripe rust pathogen (Puccinia striiformis f. sp. tritici) and the barley stripe rust pathogen (Puccinia striiformis f. sp. hordei).</title>
        <authorList>
            <person name="Xia C."/>
            <person name="Wang M."/>
            <person name="Yin C."/>
            <person name="Cornejo O.E."/>
            <person name="Hulbert S.H."/>
            <person name="Chen X."/>
        </authorList>
    </citation>
    <scope>NUCLEOTIDE SEQUENCE [LARGE SCALE GENOMIC DNA]</scope>
    <source>
        <strain evidence="2">93-210</strain>
    </source>
</reference>
<gene>
    <name evidence="1" type="ORF">MJO28_005414</name>
</gene>
<organism evidence="1 2">
    <name type="scientific">Puccinia striiformis f. sp. tritici</name>
    <dbReference type="NCBI Taxonomy" id="168172"/>
    <lineage>
        <taxon>Eukaryota</taxon>
        <taxon>Fungi</taxon>
        <taxon>Dikarya</taxon>
        <taxon>Basidiomycota</taxon>
        <taxon>Pucciniomycotina</taxon>
        <taxon>Pucciniomycetes</taxon>
        <taxon>Pucciniales</taxon>
        <taxon>Pucciniaceae</taxon>
        <taxon>Puccinia</taxon>
    </lineage>
</organism>
<reference evidence="1 2" key="3">
    <citation type="journal article" date="2022" name="Microbiol. Spectr.">
        <title>Folding features and dynamics of 3D genome architecture in plant fungal pathogens.</title>
        <authorList>
            <person name="Xia C."/>
        </authorList>
    </citation>
    <scope>NUCLEOTIDE SEQUENCE [LARGE SCALE GENOMIC DNA]</scope>
    <source>
        <strain evidence="1 2">93-210</strain>
    </source>
</reference>
<reference evidence="2" key="1">
    <citation type="journal article" date="2018" name="BMC Genomics">
        <title>Genomic insights into host adaptation between the wheat stripe rust pathogen (Puccinia striiformis f. sp. tritici) and the barley stripe rust pathogen (Puccinia striiformis f. sp. hordei).</title>
        <authorList>
            <person name="Xia C."/>
            <person name="Wang M."/>
            <person name="Yin C."/>
            <person name="Cornejo O.E."/>
            <person name="Hulbert S.H."/>
            <person name="Chen X."/>
        </authorList>
    </citation>
    <scope>NUCLEOTIDE SEQUENCE [LARGE SCALE GENOMIC DNA]</scope>
    <source>
        <strain evidence="2">93-210</strain>
    </source>
</reference>